<protein>
    <submittedName>
        <fullName evidence="1">Glucoamylase</fullName>
    </submittedName>
</protein>
<dbReference type="PANTHER" id="PTHR31616">
    <property type="entry name" value="TREHALASE"/>
    <property type="match status" value="1"/>
</dbReference>
<keyword evidence="2" id="KW-1185">Reference proteome</keyword>
<evidence type="ECO:0000313" key="1">
    <source>
        <dbReference type="EMBL" id="QNE22123.1"/>
    </source>
</evidence>
<gene>
    <name evidence="1" type="ORF">F1D05_34725</name>
</gene>
<dbReference type="KEGG" id="kqi:F1D05_34725"/>
<dbReference type="EMBL" id="CP043661">
    <property type="protein sequence ID" value="QNE22123.1"/>
    <property type="molecule type" value="Genomic_DNA"/>
</dbReference>
<dbReference type="GO" id="GO:0004553">
    <property type="term" value="F:hydrolase activity, hydrolyzing O-glycosyl compounds"/>
    <property type="evidence" value="ECO:0007669"/>
    <property type="project" value="TreeGrafter"/>
</dbReference>
<dbReference type="AlphaFoldDB" id="A0A7G6X7A8"/>
<reference evidence="2" key="1">
    <citation type="submission" date="2019-09" db="EMBL/GenBank/DDBJ databases">
        <title>Antimicrobial potential of Antarctic Bacteria.</title>
        <authorList>
            <person name="Benaud N."/>
            <person name="Edwards R.J."/>
            <person name="Ferrari B.C."/>
        </authorList>
    </citation>
    <scope>NUCLEOTIDE SEQUENCE [LARGE SCALE GENOMIC DNA]</scope>
    <source>
        <strain evidence="2">SPB151</strain>
    </source>
</reference>
<dbReference type="PANTHER" id="PTHR31616:SF0">
    <property type="entry name" value="GLUCAN 1,4-ALPHA-GLUCOSIDASE"/>
    <property type="match status" value="1"/>
</dbReference>
<dbReference type="SUPFAM" id="SSF48208">
    <property type="entry name" value="Six-hairpin glycosidases"/>
    <property type="match status" value="1"/>
</dbReference>
<accession>A0A7G6X7A8</accession>
<proteinExistence type="predicted"/>
<dbReference type="RefSeq" id="WP_185444534.1">
    <property type="nucleotide sequence ID" value="NZ_CP043661.1"/>
</dbReference>
<dbReference type="GO" id="GO:0005975">
    <property type="term" value="P:carbohydrate metabolic process"/>
    <property type="evidence" value="ECO:0007669"/>
    <property type="project" value="InterPro"/>
</dbReference>
<dbReference type="InterPro" id="IPR008928">
    <property type="entry name" value="6-hairpin_glycosidase_sf"/>
</dbReference>
<dbReference type="Gene3D" id="1.50.10.10">
    <property type="match status" value="1"/>
</dbReference>
<name>A0A7G6X7A8_9ACTN</name>
<reference evidence="1 2" key="2">
    <citation type="journal article" date="2020" name="Microbiol. Resour. Announc.">
        <title>Antarctic desert soil bacteria exhibit high novel natural product potential, evaluated through long-read genome sequencing and comparative genomics.</title>
        <authorList>
            <person name="Benaud N."/>
            <person name="Edwards R.J."/>
            <person name="Amos T.G."/>
            <person name="D'Agostino P.M."/>
            <person name="Gutierrez-Chavez C."/>
            <person name="Montgomery K."/>
            <person name="Nicetic I."/>
            <person name="Ferrari B.C."/>
        </authorList>
    </citation>
    <scope>NUCLEOTIDE SEQUENCE [LARGE SCALE GENOMIC DNA]</scope>
    <source>
        <strain evidence="1 2">SPB151</strain>
    </source>
</reference>
<organism evidence="1 2">
    <name type="scientific">Kribbella qitaiheensis</name>
    <dbReference type="NCBI Taxonomy" id="1544730"/>
    <lineage>
        <taxon>Bacteria</taxon>
        <taxon>Bacillati</taxon>
        <taxon>Actinomycetota</taxon>
        <taxon>Actinomycetes</taxon>
        <taxon>Propionibacteriales</taxon>
        <taxon>Kribbellaceae</taxon>
        <taxon>Kribbella</taxon>
    </lineage>
</organism>
<evidence type="ECO:0000313" key="2">
    <source>
        <dbReference type="Proteomes" id="UP000515563"/>
    </source>
</evidence>
<dbReference type="InterPro" id="IPR012341">
    <property type="entry name" value="6hp_glycosidase-like_sf"/>
</dbReference>
<dbReference type="Proteomes" id="UP000515563">
    <property type="component" value="Chromosome"/>
</dbReference>
<sequence length="397" mass="41736">MRDNSARRIRFFPVAVIAVLLAFLAAGTASNLQRNPQPGLVSEGIPGVGSSASVTPSVPSTTSARLPSQYGGMVRQALADLDALTLPTGATLAGWDGPWRFVWPRDASFVAAARCSVGQYAKAGEVLSFLNRVRPTSGRWAARYGVDGLVPQDGREAQLDGSGWVLWATWFCSSGLDLSTYWPMLRESGDQIVAELGPDGLPAASPDYWERPESKVTLGTVAPLQAGLRAGLAIASVLGHEVPSWQGALDRLSAATDRVFGPSYPRTKGGGADAIITVLGPPFAPPRADVADAIDHAHDLLTQPNGGVTPGEAWRADGVAWTPQTALFALSAAARGDRETAESLLTWLDTHRTRTGALPEKVNRDLQPAGEAPLAWTSALTILTTAALDGPLPRPAA</sequence>